<proteinExistence type="predicted"/>
<dbReference type="SUPFAM" id="SSF55846">
    <property type="entry name" value="N-acetylmuramoyl-L-alanine amidase-like"/>
    <property type="match status" value="1"/>
</dbReference>
<dbReference type="EMBL" id="BK015987">
    <property type="protein sequence ID" value="DAF88502.1"/>
    <property type="molecule type" value="Genomic_DNA"/>
</dbReference>
<dbReference type="InterPro" id="IPR036505">
    <property type="entry name" value="Amidase/PGRP_sf"/>
</dbReference>
<dbReference type="GO" id="GO:0008745">
    <property type="term" value="F:N-acetylmuramoyl-L-alanine amidase activity"/>
    <property type="evidence" value="ECO:0007669"/>
    <property type="project" value="InterPro"/>
</dbReference>
<evidence type="ECO:0000313" key="4">
    <source>
        <dbReference type="EMBL" id="DAF88502.1"/>
    </source>
</evidence>
<protein>
    <submittedName>
        <fullName evidence="4">N-acetylmuramoyl-L-alanine amidase</fullName>
    </submittedName>
</protein>
<keyword evidence="2" id="KW-0081">Bacteriolytic enzyme</keyword>
<accession>A0A8S5U245</accession>
<dbReference type="GO" id="GO:0009253">
    <property type="term" value="P:peptidoglycan catabolic process"/>
    <property type="evidence" value="ECO:0007669"/>
    <property type="project" value="InterPro"/>
</dbReference>
<dbReference type="InterPro" id="IPR002502">
    <property type="entry name" value="Amidase_domain"/>
</dbReference>
<keyword evidence="1" id="KW-0929">Antimicrobial</keyword>
<feature type="domain" description="N-acetylmuramoyl-L-alanine amidase" evidence="3">
    <location>
        <begin position="9"/>
        <end position="135"/>
    </location>
</feature>
<sequence length="291" mass="32133">MVDIKEEIVNWGHGGLSPWMFAVHSTATPGATARNHRDLWSRGYDYAVHLVSDWHEAIHCVPYDRLCWQVGNGNATCEGLEICEATNTADFRTGIDIAADVIAQRLRARGWGIDRMHPHKWFSQNWGGSDHTDPIPYFSRFGYSWDQFTQLVQAKMNGEDMAISADDAKRIAAEVWSYSYKGSDTPFNQLFMHVASQTAGKVATYNWTDSKGQGGCYGGNLYNEIKGIYERADRNEKALAQLTATVAAQQTALDTLAKSLGANPADIAEIVAQAVTAKLDSIDVTFTATSK</sequence>
<evidence type="ECO:0000259" key="3">
    <source>
        <dbReference type="SMART" id="SM00644"/>
    </source>
</evidence>
<name>A0A8S5U245_9CAUD</name>
<evidence type="ECO:0000256" key="2">
    <source>
        <dbReference type="ARBA" id="ARBA00022638"/>
    </source>
</evidence>
<dbReference type="Gene3D" id="3.40.80.10">
    <property type="entry name" value="Peptidoglycan recognition protein-like"/>
    <property type="match status" value="1"/>
</dbReference>
<reference evidence="4" key="1">
    <citation type="journal article" date="2021" name="Proc. Natl. Acad. Sci. U.S.A.">
        <title>A Catalog of Tens of Thousands of Viruses from Human Metagenomes Reveals Hidden Associations with Chronic Diseases.</title>
        <authorList>
            <person name="Tisza M.J."/>
            <person name="Buck C.B."/>
        </authorList>
    </citation>
    <scope>NUCLEOTIDE SEQUENCE</scope>
    <source>
        <strain evidence="4">CtDCt3</strain>
    </source>
</reference>
<dbReference type="SMART" id="SM00644">
    <property type="entry name" value="Ami_2"/>
    <property type="match status" value="1"/>
</dbReference>
<organism evidence="4">
    <name type="scientific">Siphoviridae sp. ctDCt3</name>
    <dbReference type="NCBI Taxonomy" id="2825385"/>
    <lineage>
        <taxon>Viruses</taxon>
        <taxon>Duplodnaviria</taxon>
        <taxon>Heunggongvirae</taxon>
        <taxon>Uroviricota</taxon>
        <taxon>Caudoviricetes</taxon>
    </lineage>
</organism>
<dbReference type="GO" id="GO:0001897">
    <property type="term" value="P:symbiont-mediated cytolysis of host cell"/>
    <property type="evidence" value="ECO:0007669"/>
    <property type="project" value="UniProtKB-ARBA"/>
</dbReference>
<evidence type="ECO:0000256" key="1">
    <source>
        <dbReference type="ARBA" id="ARBA00022529"/>
    </source>
</evidence>
<dbReference type="GO" id="GO:0042742">
    <property type="term" value="P:defense response to bacterium"/>
    <property type="evidence" value="ECO:0007669"/>
    <property type="project" value="UniProtKB-KW"/>
</dbReference>